<protein>
    <submittedName>
        <fullName evidence="3">RES domain-containing protein</fullName>
    </submittedName>
</protein>
<dbReference type="Proteomes" id="UP000516786">
    <property type="component" value="Plasmid pZXPA-20-602k"/>
</dbReference>
<dbReference type="SMART" id="SM00953">
    <property type="entry name" value="RES"/>
    <property type="match status" value="1"/>
</dbReference>
<evidence type="ECO:0000259" key="1">
    <source>
        <dbReference type="SMART" id="SM00953"/>
    </source>
</evidence>
<evidence type="ECO:0000313" key="5">
    <source>
        <dbReference type="Proteomes" id="UP000516786"/>
    </source>
</evidence>
<reference evidence="2 4" key="1">
    <citation type="submission" date="2017-04" db="EMBL/GenBank/DDBJ databases">
        <title>Presence of VIM-2 positive Pseudomonas species in chickens and their surrounding environment.</title>
        <authorList>
            <person name="Zhang R."/>
        </authorList>
    </citation>
    <scope>NUCLEOTIDE SEQUENCE [LARGE SCALE GENOMIC DNA]</scope>
    <source>
        <strain evidence="2 4">DZ-C18</strain>
    </source>
</reference>
<dbReference type="EMBL" id="CP061724">
    <property type="protein sequence ID" value="QOD01511.1"/>
    <property type="molecule type" value="Genomic_DNA"/>
</dbReference>
<dbReference type="OrthoDB" id="9789501at2"/>
<dbReference type="InterPro" id="IPR014914">
    <property type="entry name" value="RES_dom"/>
</dbReference>
<dbReference type="Pfam" id="PF08808">
    <property type="entry name" value="RES"/>
    <property type="match status" value="1"/>
</dbReference>
<dbReference type="RefSeq" id="WP_084851665.1">
    <property type="nucleotide sequence ID" value="NZ_CP061724.1"/>
</dbReference>
<reference evidence="3 5" key="2">
    <citation type="submission" date="2020-09" db="EMBL/GenBank/DDBJ databases">
        <title>Co-existence of a novel multidrug-resistance efflux pump with carbapenem resistance gene blaVIM-2 in one megaplasmid in Pseudomonas putida.</title>
        <authorList>
            <person name="Peng K."/>
            <person name="Li R."/>
        </authorList>
    </citation>
    <scope>NUCLEOTIDE SEQUENCE [LARGE SCALE GENOMIC DNA]</scope>
    <source>
        <strain evidence="3 5">ZXPA-20</strain>
        <plasmid evidence="3 5">pZXPA-20-602k</plasmid>
    </source>
</reference>
<name>A0A1X0ZX17_PSEPU</name>
<dbReference type="AlphaFoldDB" id="A0A1X0ZX17"/>
<dbReference type="Proteomes" id="UP000193675">
    <property type="component" value="Unassembled WGS sequence"/>
</dbReference>
<evidence type="ECO:0000313" key="3">
    <source>
        <dbReference type="EMBL" id="QOD01511.1"/>
    </source>
</evidence>
<proteinExistence type="predicted"/>
<keyword evidence="3" id="KW-0614">Plasmid</keyword>
<organism evidence="2 4">
    <name type="scientific">Pseudomonas putida</name>
    <name type="common">Arthrobacter siderocapsulatus</name>
    <dbReference type="NCBI Taxonomy" id="303"/>
    <lineage>
        <taxon>Bacteria</taxon>
        <taxon>Pseudomonadati</taxon>
        <taxon>Pseudomonadota</taxon>
        <taxon>Gammaproteobacteria</taxon>
        <taxon>Pseudomonadales</taxon>
        <taxon>Pseudomonadaceae</taxon>
        <taxon>Pseudomonas</taxon>
    </lineage>
</organism>
<dbReference type="EMBL" id="NBWC01000049">
    <property type="protein sequence ID" value="ORL58784.1"/>
    <property type="molecule type" value="Genomic_DNA"/>
</dbReference>
<geneLocation type="plasmid" evidence="3 5">
    <name>pZXPA-20-602k</name>
</geneLocation>
<evidence type="ECO:0000313" key="4">
    <source>
        <dbReference type="Proteomes" id="UP000193675"/>
    </source>
</evidence>
<feature type="domain" description="RES" evidence="1">
    <location>
        <begin position="24"/>
        <end position="151"/>
    </location>
</feature>
<accession>A0A1X0ZX17</accession>
<sequence>MPKHPMSSEVHFWRLDSKRYASTWDLGIGAEKGGGRWNPKGLAAVYASLDASTAILEVAVHKGFGSLDALPYVLTQVRITDPSKIHVLDTTAIANANWLLPGTPSRSQQHYGEELLNKHPFVVLPSSVSRHSWNLVMNPALARGLYEVVLQEPFSLDGRLNPPLH</sequence>
<gene>
    <name evidence="2" type="ORF">B7H17_24970</name>
    <name evidence="3" type="ORF">ID616_30270</name>
</gene>
<evidence type="ECO:0000313" key="2">
    <source>
        <dbReference type="EMBL" id="ORL58784.1"/>
    </source>
</evidence>